<dbReference type="Proteomes" id="UP001085076">
    <property type="component" value="Miscellaneous, Linkage group lg04"/>
</dbReference>
<organism evidence="1 2">
    <name type="scientific">Dioscorea zingiberensis</name>
    <dbReference type="NCBI Taxonomy" id="325984"/>
    <lineage>
        <taxon>Eukaryota</taxon>
        <taxon>Viridiplantae</taxon>
        <taxon>Streptophyta</taxon>
        <taxon>Embryophyta</taxon>
        <taxon>Tracheophyta</taxon>
        <taxon>Spermatophyta</taxon>
        <taxon>Magnoliopsida</taxon>
        <taxon>Liliopsida</taxon>
        <taxon>Dioscoreales</taxon>
        <taxon>Dioscoreaceae</taxon>
        <taxon>Dioscorea</taxon>
    </lineage>
</organism>
<accession>A0A9D5HH36</accession>
<reference evidence="1" key="1">
    <citation type="submission" date="2021-03" db="EMBL/GenBank/DDBJ databases">
        <authorList>
            <person name="Li Z."/>
            <person name="Yang C."/>
        </authorList>
    </citation>
    <scope>NUCLEOTIDE SEQUENCE</scope>
    <source>
        <strain evidence="1">Dzin_1.0</strain>
        <tissue evidence="1">Leaf</tissue>
    </source>
</reference>
<protein>
    <submittedName>
        <fullName evidence="1">Uncharacterized protein</fullName>
    </submittedName>
</protein>
<dbReference type="SUPFAM" id="SSF56801">
    <property type="entry name" value="Acetyl-CoA synthetase-like"/>
    <property type="match status" value="1"/>
</dbReference>
<evidence type="ECO:0000313" key="2">
    <source>
        <dbReference type="Proteomes" id="UP001085076"/>
    </source>
</evidence>
<proteinExistence type="predicted"/>
<gene>
    <name evidence="1" type="ORF">J5N97_017852</name>
</gene>
<comment type="caution">
    <text evidence="1">The sequence shown here is derived from an EMBL/GenBank/DDBJ whole genome shotgun (WGS) entry which is preliminary data.</text>
</comment>
<dbReference type="EMBL" id="JAGGNH010000004">
    <property type="protein sequence ID" value="KAJ0975887.1"/>
    <property type="molecule type" value="Genomic_DNA"/>
</dbReference>
<sequence length="115" mass="12622">MLAASYLSRFSHHLTWPYGPHYVVVENGWLHSGDLGLKHSDGYIEVKDRAKDTSHQEERIGRPQGNTEAFAQGQSERIGAIEAQQVIAAVCTYVRSSPKPVPAEIPQIAAGHLSC</sequence>
<dbReference type="InterPro" id="IPR042099">
    <property type="entry name" value="ANL_N_sf"/>
</dbReference>
<evidence type="ECO:0000313" key="1">
    <source>
        <dbReference type="EMBL" id="KAJ0975887.1"/>
    </source>
</evidence>
<dbReference type="Gene3D" id="3.40.50.12780">
    <property type="entry name" value="N-terminal domain of ligase-like"/>
    <property type="match status" value="1"/>
</dbReference>
<keyword evidence="2" id="KW-1185">Reference proteome</keyword>
<reference evidence="1" key="2">
    <citation type="journal article" date="2022" name="Hortic Res">
        <title>The genome of Dioscorea zingiberensis sheds light on the biosynthesis, origin and evolution of the medicinally important diosgenin saponins.</title>
        <authorList>
            <person name="Li Y."/>
            <person name="Tan C."/>
            <person name="Li Z."/>
            <person name="Guo J."/>
            <person name="Li S."/>
            <person name="Chen X."/>
            <person name="Wang C."/>
            <person name="Dai X."/>
            <person name="Yang H."/>
            <person name="Song W."/>
            <person name="Hou L."/>
            <person name="Xu J."/>
            <person name="Tong Z."/>
            <person name="Xu A."/>
            <person name="Yuan X."/>
            <person name="Wang W."/>
            <person name="Yang Q."/>
            <person name="Chen L."/>
            <person name="Sun Z."/>
            <person name="Wang K."/>
            <person name="Pan B."/>
            <person name="Chen J."/>
            <person name="Bao Y."/>
            <person name="Liu F."/>
            <person name="Qi X."/>
            <person name="Gang D.R."/>
            <person name="Wen J."/>
            <person name="Li J."/>
        </authorList>
    </citation>
    <scope>NUCLEOTIDE SEQUENCE</scope>
    <source>
        <strain evidence="1">Dzin_1.0</strain>
    </source>
</reference>
<name>A0A9D5HH36_9LILI</name>
<dbReference type="AlphaFoldDB" id="A0A9D5HH36"/>